<evidence type="ECO:0000313" key="2">
    <source>
        <dbReference type="Proteomes" id="UP000234323"/>
    </source>
</evidence>
<proteinExistence type="predicted"/>
<sequence>MIYHDLFGVNKILAQKPKPRLINLILNLTYYGWKNIRNLIVNRFRNIKDIEYLMMIDLLDNSLPLTLDIYIKLFRCGFFEGYLESIVKIWILFQRLHRHNYNKAPLSAPKKI</sequence>
<dbReference type="AlphaFoldDB" id="A0A2I1HX08"/>
<gene>
    <name evidence="1" type="ORF">RhiirA4_492246</name>
</gene>
<dbReference type="EMBL" id="LLXI01010185">
    <property type="protein sequence ID" value="PKY63408.1"/>
    <property type="molecule type" value="Genomic_DNA"/>
</dbReference>
<evidence type="ECO:0000313" key="1">
    <source>
        <dbReference type="EMBL" id="PKY63408.1"/>
    </source>
</evidence>
<dbReference type="Proteomes" id="UP000234323">
    <property type="component" value="Unassembled WGS sequence"/>
</dbReference>
<protein>
    <submittedName>
        <fullName evidence="1">Uncharacterized protein</fullName>
    </submittedName>
</protein>
<keyword evidence="2" id="KW-1185">Reference proteome</keyword>
<reference evidence="1 2" key="1">
    <citation type="submission" date="2015-10" db="EMBL/GenBank/DDBJ databases">
        <title>Genome analyses suggest a sexual origin of heterokaryosis in a supposedly ancient asexual fungus.</title>
        <authorList>
            <person name="Ropars J."/>
            <person name="Sedzielewska K."/>
            <person name="Noel J."/>
            <person name="Charron P."/>
            <person name="Farinelli L."/>
            <person name="Marton T."/>
            <person name="Kruger M."/>
            <person name="Pelin A."/>
            <person name="Brachmann A."/>
            <person name="Corradi N."/>
        </authorList>
    </citation>
    <scope>NUCLEOTIDE SEQUENCE [LARGE SCALE GENOMIC DNA]</scope>
    <source>
        <strain evidence="1 2">A4</strain>
    </source>
</reference>
<comment type="caution">
    <text evidence="1">The sequence shown here is derived from an EMBL/GenBank/DDBJ whole genome shotgun (WGS) entry which is preliminary data.</text>
</comment>
<accession>A0A2I1HX08</accession>
<organism evidence="1 2">
    <name type="scientific">Rhizophagus irregularis</name>
    <dbReference type="NCBI Taxonomy" id="588596"/>
    <lineage>
        <taxon>Eukaryota</taxon>
        <taxon>Fungi</taxon>
        <taxon>Fungi incertae sedis</taxon>
        <taxon>Mucoromycota</taxon>
        <taxon>Glomeromycotina</taxon>
        <taxon>Glomeromycetes</taxon>
        <taxon>Glomerales</taxon>
        <taxon>Glomeraceae</taxon>
        <taxon>Rhizophagus</taxon>
    </lineage>
</organism>
<name>A0A2I1HX08_9GLOM</name>